<comment type="caution">
    <text evidence="2">The sequence shown here is derived from an EMBL/GenBank/DDBJ whole genome shotgun (WGS) entry which is preliminary data.</text>
</comment>
<sequence length="568" mass="63267">MNYLVIAILALSIGKVWGNCPEFETALEKAMAKVTAREASKSVDADWNTPEANAFKLKYNTEVRGAADNRKFMTLMEQDKKLGNRDVLYFDVENSVQKKLNDSIVGDKEMVDAINNSFMAKFNKNLSASPEIMKRLEGQYQDFKPIRLRLKLQAGDDRALLEKKLDEIYRKTNAEFVAEFESSGMTKLIPPRTDEVVDPSNWFLSGSGENALEANMAARGARSAGFAPGQAKTLGFKEQVDTIHADLNSIEGLRLSLVQNEALLKSGIMLKTSTGEIVPSRDMIGVLRKIKMADCQSVAEYNAKIRAKVKTLFKSDISDKNIEELTVYFKKIDSISPPLFQRQRTVINLGEAKGGIVSVDFSGVGVDNAFEQMRALSAVNYAQQDKRLLIKDAFEKVQNNVDKVTDDLNMAKRAFNKASNENNSTKFSGDDGILMPNTKWEKAKKQELLRELSRTSDPSKFRVTFVRTEFDSGVSIPAMERSSRVVRAETIEKSLRDTVVGATKIDSSRARKMIFAIDSIPSVTGGRFNLIIGGEKPTAAELKMIEAAFKKLMDKKDGEVFGEIIEAY</sequence>
<evidence type="ECO:0000256" key="1">
    <source>
        <dbReference type="SAM" id="Coils"/>
    </source>
</evidence>
<keyword evidence="3" id="KW-1185">Reference proteome</keyword>
<keyword evidence="1" id="KW-0175">Coiled coil</keyword>
<reference evidence="2 3" key="1">
    <citation type="submission" date="2023-11" db="EMBL/GenBank/DDBJ databases">
        <title>A Novel Polar Bacteriovorax (B. antarcticus) Isolated from the Biocrust in Antarctica.</title>
        <authorList>
            <person name="Mun W."/>
            <person name="Choi S.Y."/>
            <person name="Mitchell R.J."/>
        </authorList>
    </citation>
    <scope>NUCLEOTIDE SEQUENCE [LARGE SCALE GENOMIC DNA]</scope>
    <source>
        <strain evidence="2 3">PP10</strain>
    </source>
</reference>
<gene>
    <name evidence="2" type="ORF">SHI21_16870</name>
</gene>
<dbReference type="Proteomes" id="UP001302274">
    <property type="component" value="Unassembled WGS sequence"/>
</dbReference>
<dbReference type="EMBL" id="JAYGJQ010000002">
    <property type="protein sequence ID" value="MEA9357906.1"/>
    <property type="molecule type" value="Genomic_DNA"/>
</dbReference>
<evidence type="ECO:0000313" key="2">
    <source>
        <dbReference type="EMBL" id="MEA9357906.1"/>
    </source>
</evidence>
<dbReference type="RefSeq" id="WP_323578095.1">
    <property type="nucleotide sequence ID" value="NZ_JAYGJQ010000002.1"/>
</dbReference>
<name>A0ABU5VXY5_9BACT</name>
<evidence type="ECO:0008006" key="4">
    <source>
        <dbReference type="Google" id="ProtNLM"/>
    </source>
</evidence>
<proteinExistence type="predicted"/>
<organism evidence="2 3">
    <name type="scientific">Bacteriovorax antarcticus</name>
    <dbReference type="NCBI Taxonomy" id="3088717"/>
    <lineage>
        <taxon>Bacteria</taxon>
        <taxon>Pseudomonadati</taxon>
        <taxon>Bdellovibrionota</taxon>
        <taxon>Bacteriovoracia</taxon>
        <taxon>Bacteriovoracales</taxon>
        <taxon>Bacteriovoracaceae</taxon>
        <taxon>Bacteriovorax</taxon>
    </lineage>
</organism>
<protein>
    <recommendedName>
        <fullName evidence="4">PpiC domain-containing protein</fullName>
    </recommendedName>
</protein>
<evidence type="ECO:0000313" key="3">
    <source>
        <dbReference type="Proteomes" id="UP001302274"/>
    </source>
</evidence>
<feature type="coiled-coil region" evidence="1">
    <location>
        <begin position="394"/>
        <end position="421"/>
    </location>
</feature>
<accession>A0ABU5VXY5</accession>